<organism evidence="2 3">
    <name type="scientific">Paenibacillus rhizosphaerae</name>
    <dbReference type="NCBI Taxonomy" id="297318"/>
    <lineage>
        <taxon>Bacteria</taxon>
        <taxon>Bacillati</taxon>
        <taxon>Bacillota</taxon>
        <taxon>Bacilli</taxon>
        <taxon>Bacillales</taxon>
        <taxon>Paenibacillaceae</taxon>
        <taxon>Paenibacillus</taxon>
    </lineage>
</organism>
<evidence type="ECO:0000259" key="1">
    <source>
        <dbReference type="Pfam" id="PF01636"/>
    </source>
</evidence>
<dbReference type="EMBL" id="MRTP01000001">
    <property type="protein sequence ID" value="OMF57592.1"/>
    <property type="molecule type" value="Genomic_DNA"/>
</dbReference>
<evidence type="ECO:0000313" key="3">
    <source>
        <dbReference type="Proteomes" id="UP000187172"/>
    </source>
</evidence>
<protein>
    <recommendedName>
        <fullName evidence="1">Aminoglycoside phosphotransferase domain-containing protein</fullName>
    </recommendedName>
</protein>
<accession>A0A1R1F0R9</accession>
<proteinExistence type="predicted"/>
<dbReference type="InterPro" id="IPR002575">
    <property type="entry name" value="Aminoglycoside_PTrfase"/>
</dbReference>
<dbReference type="SUPFAM" id="SSF56112">
    <property type="entry name" value="Protein kinase-like (PK-like)"/>
    <property type="match status" value="1"/>
</dbReference>
<dbReference type="InterPro" id="IPR011009">
    <property type="entry name" value="Kinase-like_dom_sf"/>
</dbReference>
<comment type="caution">
    <text evidence="2">The sequence shown here is derived from an EMBL/GenBank/DDBJ whole genome shotgun (WGS) entry which is preliminary data.</text>
</comment>
<name>A0A1R1F0R9_9BACL</name>
<dbReference type="Gene3D" id="3.90.1200.10">
    <property type="match status" value="1"/>
</dbReference>
<dbReference type="RefSeq" id="WP_076165575.1">
    <property type="nucleotide sequence ID" value="NZ_MRTP01000001.1"/>
</dbReference>
<reference evidence="2 3" key="1">
    <citation type="submission" date="2016-11" db="EMBL/GenBank/DDBJ databases">
        <title>Paenibacillus species isolates.</title>
        <authorList>
            <person name="Beno S.M."/>
        </authorList>
    </citation>
    <scope>NUCLEOTIDE SEQUENCE [LARGE SCALE GENOMIC DNA]</scope>
    <source>
        <strain evidence="2 3">FSL R5-0378</strain>
    </source>
</reference>
<feature type="domain" description="Aminoglycoside phosphotransferase" evidence="1">
    <location>
        <begin position="49"/>
        <end position="232"/>
    </location>
</feature>
<dbReference type="Pfam" id="PF01636">
    <property type="entry name" value="APH"/>
    <property type="match status" value="1"/>
</dbReference>
<gene>
    <name evidence="2" type="ORF">BK138_03045</name>
</gene>
<evidence type="ECO:0000313" key="2">
    <source>
        <dbReference type="EMBL" id="OMF57592.1"/>
    </source>
</evidence>
<sequence>MHRHPSFDLLLHDDEELAEYLGSPVSQRITIHEWPLSCVQRMVTEQGGRYIYKVQAPPTLEAKFYACAQSPLLVPVRVIEAKDHMTAMLMEEIQAPRLKDVPLKDSEAASIATDLIDMISQIHGDLPVMFDISTEEGWAAYIEAALHDISECIHEGSFKEVDIGKVNELREWSQAPALLTELRSPSGYVHADLKAENVLVTNDGYRVLDWQRPIRGPVSLDAAALLHSLGIDPVRYVPIGIMQIYHFLHLAWYAQAARKWVPQGKPWFDRLIAEIARDLELKQI</sequence>
<keyword evidence="3" id="KW-1185">Reference proteome</keyword>
<dbReference type="Proteomes" id="UP000187172">
    <property type="component" value="Unassembled WGS sequence"/>
</dbReference>
<dbReference type="AlphaFoldDB" id="A0A1R1F0R9"/>